<feature type="compositionally biased region" description="Basic and acidic residues" evidence="26">
    <location>
        <begin position="274"/>
        <end position="289"/>
    </location>
</feature>
<organism evidence="31 32">
    <name type="scientific">Neodothiora populina</name>
    <dbReference type="NCBI Taxonomy" id="2781224"/>
    <lineage>
        <taxon>Eukaryota</taxon>
        <taxon>Fungi</taxon>
        <taxon>Dikarya</taxon>
        <taxon>Ascomycota</taxon>
        <taxon>Pezizomycotina</taxon>
        <taxon>Dothideomycetes</taxon>
        <taxon>Dothideomycetidae</taxon>
        <taxon>Dothideales</taxon>
        <taxon>Dothioraceae</taxon>
        <taxon>Neodothiora</taxon>
    </lineage>
</organism>
<feature type="compositionally biased region" description="Polar residues" evidence="26">
    <location>
        <begin position="86"/>
        <end position="112"/>
    </location>
</feature>
<keyword evidence="14" id="KW-0378">Hydrolase</keyword>
<dbReference type="Pfam" id="PF13087">
    <property type="entry name" value="AAA_12"/>
    <property type="match status" value="1"/>
</dbReference>
<reference evidence="31 32" key="1">
    <citation type="submission" date="2024-07" db="EMBL/GenBank/DDBJ databases">
        <title>Draft sequence of the Neodothiora populina.</title>
        <authorList>
            <person name="Drown D.D."/>
            <person name="Schuette U.S."/>
            <person name="Buechlein A.B."/>
            <person name="Rusch D.R."/>
            <person name="Winton L.W."/>
            <person name="Adams G.A."/>
        </authorList>
    </citation>
    <scope>NUCLEOTIDE SEQUENCE [LARGE SCALE GENOMIC DNA]</scope>
    <source>
        <strain evidence="31 32">CPC 39397</strain>
    </source>
</reference>
<evidence type="ECO:0000256" key="23">
    <source>
        <dbReference type="ARBA" id="ARBA00023268"/>
    </source>
</evidence>
<feature type="compositionally biased region" description="Polar residues" evidence="26">
    <location>
        <begin position="1677"/>
        <end position="1686"/>
    </location>
</feature>
<dbReference type="Gene3D" id="3.40.50.300">
    <property type="entry name" value="P-loop containing nucleotide triphosphate hydrolases"/>
    <property type="match status" value="2"/>
</dbReference>
<feature type="region of interest" description="Disordered" evidence="26">
    <location>
        <begin position="1"/>
        <end position="252"/>
    </location>
</feature>
<evidence type="ECO:0000256" key="16">
    <source>
        <dbReference type="ARBA" id="ARBA00022840"/>
    </source>
</evidence>
<dbReference type="InterPro" id="IPR026851">
    <property type="entry name" value="Dna2/JHS1_DEXXQ-box"/>
</dbReference>
<keyword evidence="32" id="KW-1185">Reference proteome</keyword>
<dbReference type="PANTHER" id="PTHR10887:SF433">
    <property type="entry name" value="DNA REPLICATION ATP-DEPENDENT HELICASE_NUCLEASE DNA2"/>
    <property type="match status" value="1"/>
</dbReference>
<dbReference type="InterPro" id="IPR045055">
    <property type="entry name" value="DNA2/NAM7-like"/>
</dbReference>
<comment type="subcellular location">
    <subcellularLocation>
        <location evidence="3">Mitochondrion</location>
    </subcellularLocation>
    <subcellularLocation>
        <location evidence="2">Nucleus</location>
    </subcellularLocation>
</comment>
<feature type="compositionally biased region" description="Basic and acidic residues" evidence="26">
    <location>
        <begin position="73"/>
        <end position="85"/>
    </location>
</feature>
<feature type="compositionally biased region" description="Low complexity" evidence="26">
    <location>
        <begin position="234"/>
        <end position="246"/>
    </location>
</feature>
<keyword evidence="11" id="KW-0547">Nucleotide-binding</keyword>
<evidence type="ECO:0000256" key="15">
    <source>
        <dbReference type="ARBA" id="ARBA00022806"/>
    </source>
</evidence>
<evidence type="ECO:0000256" key="2">
    <source>
        <dbReference type="ARBA" id="ARBA00004123"/>
    </source>
</evidence>
<accession>A0ABR3PKY9</accession>
<feature type="domain" description="DNA2/NAM7 helicase helicase" evidence="28">
    <location>
        <begin position="1161"/>
        <end position="1254"/>
    </location>
</feature>
<comment type="similarity">
    <text evidence="4">Belongs to the DNA2/NAM7 helicase family.</text>
</comment>
<dbReference type="Gene3D" id="3.90.320.10">
    <property type="match status" value="1"/>
</dbReference>
<dbReference type="RefSeq" id="XP_069203082.1">
    <property type="nucleotide sequence ID" value="XM_069345253.1"/>
</dbReference>
<keyword evidence="18" id="KW-0411">Iron-sulfur</keyword>
<keyword evidence="13" id="KW-0227">DNA damage</keyword>
<proteinExistence type="inferred from homology"/>
<dbReference type="EMBL" id="JBFMKM010000004">
    <property type="protein sequence ID" value="KAL1306810.1"/>
    <property type="molecule type" value="Genomic_DNA"/>
</dbReference>
<name>A0ABR3PKY9_9PEZI</name>
<feature type="compositionally biased region" description="Acidic residues" evidence="26">
    <location>
        <begin position="518"/>
        <end position="538"/>
    </location>
</feature>
<evidence type="ECO:0000259" key="27">
    <source>
        <dbReference type="Pfam" id="PF08696"/>
    </source>
</evidence>
<feature type="domain" description="DNA replication factor Dna2 N-terminal" evidence="27">
    <location>
        <begin position="599"/>
        <end position="803"/>
    </location>
</feature>
<feature type="domain" description="DNA2/NAM7 helicase helicase" evidence="28">
    <location>
        <begin position="1271"/>
        <end position="1335"/>
    </location>
</feature>
<evidence type="ECO:0000256" key="6">
    <source>
        <dbReference type="ARBA" id="ARBA00021516"/>
    </source>
</evidence>
<keyword evidence="12" id="KW-0255">Endonuclease</keyword>
<feature type="compositionally biased region" description="Low complexity" evidence="26">
    <location>
        <begin position="167"/>
        <end position="179"/>
    </location>
</feature>
<feature type="compositionally biased region" description="Acidic residues" evidence="26">
    <location>
        <begin position="375"/>
        <end position="388"/>
    </location>
</feature>
<feature type="compositionally biased region" description="Basic and acidic residues" evidence="26">
    <location>
        <begin position="1749"/>
        <end position="1769"/>
    </location>
</feature>
<dbReference type="SUPFAM" id="SSF52540">
    <property type="entry name" value="P-loop containing nucleoside triphosphate hydrolases"/>
    <property type="match status" value="1"/>
</dbReference>
<feature type="region of interest" description="Disordered" evidence="26">
    <location>
        <begin position="1664"/>
        <end position="1790"/>
    </location>
</feature>
<evidence type="ECO:0000256" key="24">
    <source>
        <dbReference type="ARBA" id="ARBA00032548"/>
    </source>
</evidence>
<dbReference type="InterPro" id="IPR011604">
    <property type="entry name" value="PDDEXK-like_dom_sf"/>
</dbReference>
<feature type="compositionally biased region" description="Basic residues" evidence="26">
    <location>
        <begin position="1771"/>
        <end position="1783"/>
    </location>
</feature>
<evidence type="ECO:0000256" key="14">
    <source>
        <dbReference type="ARBA" id="ARBA00022801"/>
    </source>
</evidence>
<gene>
    <name evidence="31" type="ORF">AAFC00_005467</name>
</gene>
<dbReference type="InterPro" id="IPR027417">
    <property type="entry name" value="P-loop_NTPase"/>
</dbReference>
<dbReference type="InterPro" id="IPR041679">
    <property type="entry name" value="DNA2/NAM7-like_C"/>
</dbReference>
<keyword evidence="10" id="KW-0479">Metal-binding</keyword>
<evidence type="ECO:0000256" key="1">
    <source>
        <dbReference type="ARBA" id="ARBA00001966"/>
    </source>
</evidence>
<evidence type="ECO:0000256" key="25">
    <source>
        <dbReference type="ARBA" id="ARBA00047995"/>
    </source>
</evidence>
<keyword evidence="23" id="KW-0511">Multifunctional enzyme</keyword>
<evidence type="ECO:0000256" key="19">
    <source>
        <dbReference type="ARBA" id="ARBA00023125"/>
    </source>
</evidence>
<dbReference type="Pfam" id="PF08696">
    <property type="entry name" value="Dna2"/>
    <property type="match status" value="1"/>
</dbReference>
<dbReference type="GeneID" id="95979166"/>
<feature type="region of interest" description="Disordered" evidence="26">
    <location>
        <begin position="265"/>
        <end position="430"/>
    </location>
</feature>
<evidence type="ECO:0000259" key="29">
    <source>
        <dbReference type="Pfam" id="PF13087"/>
    </source>
</evidence>
<evidence type="ECO:0000256" key="4">
    <source>
        <dbReference type="ARBA" id="ARBA00007913"/>
    </source>
</evidence>
<evidence type="ECO:0000256" key="26">
    <source>
        <dbReference type="SAM" id="MobiDB-lite"/>
    </source>
</evidence>
<keyword evidence="20" id="KW-0496">Mitochondrion</keyword>
<evidence type="ECO:0000256" key="7">
    <source>
        <dbReference type="ARBA" id="ARBA00022485"/>
    </source>
</evidence>
<feature type="compositionally biased region" description="Low complexity" evidence="26">
    <location>
        <begin position="359"/>
        <end position="369"/>
    </location>
</feature>
<protein>
    <recommendedName>
        <fullName evidence="6">DNA replication ATP-dependent helicase/nuclease DNA2</fullName>
        <ecNumber evidence="5">3.6.4.12</ecNumber>
    </recommendedName>
    <alternativeName>
        <fullName evidence="24">DNA replication ATP-dependent helicase-like homolog</fullName>
    </alternativeName>
</protein>
<evidence type="ECO:0000313" key="31">
    <source>
        <dbReference type="EMBL" id="KAL1306810.1"/>
    </source>
</evidence>
<evidence type="ECO:0000256" key="20">
    <source>
        <dbReference type="ARBA" id="ARBA00023128"/>
    </source>
</evidence>
<dbReference type="InterPro" id="IPR041677">
    <property type="entry name" value="DNA2/NAM7_AAA_11"/>
</dbReference>
<evidence type="ECO:0000259" key="28">
    <source>
        <dbReference type="Pfam" id="PF13086"/>
    </source>
</evidence>
<evidence type="ECO:0000256" key="3">
    <source>
        <dbReference type="ARBA" id="ARBA00004173"/>
    </source>
</evidence>
<keyword evidence="9" id="KW-0540">Nuclease</keyword>
<comment type="cofactor">
    <cofactor evidence="1">
        <name>[4Fe-4S] cluster</name>
        <dbReference type="ChEBI" id="CHEBI:49883"/>
    </cofactor>
</comment>
<keyword evidence="16" id="KW-0067">ATP-binding</keyword>
<dbReference type="InterPro" id="IPR047187">
    <property type="entry name" value="SF1_C_Upf1"/>
</dbReference>
<keyword evidence="8" id="KW-0235">DNA replication</keyword>
<dbReference type="CDD" id="cd18041">
    <property type="entry name" value="DEXXQc_DNA2"/>
    <property type="match status" value="1"/>
</dbReference>
<feature type="region of interest" description="Disordered" evidence="26">
    <location>
        <begin position="1409"/>
        <end position="1430"/>
    </location>
</feature>
<feature type="compositionally biased region" description="Polar residues" evidence="26">
    <location>
        <begin position="191"/>
        <end position="200"/>
    </location>
</feature>
<keyword evidence="19" id="KW-0238">DNA-binding</keyword>
<dbReference type="EC" id="3.6.4.12" evidence="5"/>
<dbReference type="InterPro" id="IPR048459">
    <property type="entry name" value="DNA2_Rift"/>
</dbReference>
<evidence type="ECO:0000259" key="30">
    <source>
        <dbReference type="Pfam" id="PF21123"/>
    </source>
</evidence>
<keyword evidence="7" id="KW-0004">4Fe-4S</keyword>
<evidence type="ECO:0000256" key="22">
    <source>
        <dbReference type="ARBA" id="ARBA00023242"/>
    </source>
</evidence>
<evidence type="ECO:0000256" key="17">
    <source>
        <dbReference type="ARBA" id="ARBA00023004"/>
    </source>
</evidence>
<feature type="domain" description="DNA2/NAM7 helicase-like C-terminal" evidence="29">
    <location>
        <begin position="1343"/>
        <end position="1616"/>
    </location>
</feature>
<evidence type="ECO:0000313" key="32">
    <source>
        <dbReference type="Proteomes" id="UP001562354"/>
    </source>
</evidence>
<dbReference type="CDD" id="cd22318">
    <property type="entry name" value="DNA2_N-like"/>
    <property type="match status" value="1"/>
</dbReference>
<keyword evidence="22" id="KW-0539">Nucleus</keyword>
<evidence type="ECO:0000256" key="21">
    <source>
        <dbReference type="ARBA" id="ARBA00023204"/>
    </source>
</evidence>
<evidence type="ECO:0000256" key="5">
    <source>
        <dbReference type="ARBA" id="ARBA00012551"/>
    </source>
</evidence>
<comment type="caution">
    <text evidence="31">The sequence shown here is derived from an EMBL/GenBank/DDBJ whole genome shotgun (WGS) entry which is preliminary data.</text>
</comment>
<keyword evidence="17" id="KW-0408">Iron</keyword>
<sequence>MSSRQKSSLEQEHAKKNHKPTSNQTRNFGPRTTSDPLPQAFPSLNTPVKPATQTRTKPHTFPYTGGGGALGSESRKSEKENDSYHQLKSSQSPEKGVASTTPKMSQIKTFPSTPAMRLPLADLVGNAEEALRRHDEPKEQSPAEQVGWIANSSHPDLTPRQKRRRAQSSSPVTSSQEPSSDQRDPFGLKNLQPQLKTPRTISDPIADLWTRYAAGRNPDDPDAKPPSLIHLIEPSSPRSGPRTPGASVGGLRRWASCGMDFPATKVKRRRTHGIFRDRSEDRDGEDANHAKPVSRVGMLVEKVQASLAQPKHLAREGPSSSSPLPDKGDLSHITDLSPASQRENRAMRSRHSSQRVGLSQRSNQSIQSSRSREVDLDEFGDDDIDLDMAEAVQITPTSKRLSDTNRDPPEFVGEQHSSDGRMSTIDEDSDEFGDVDLELSLEDMDAAVPLFHSKPSSRTMSASVSAPPSRPASANRSNYTAVPSKTEQNPDVNTTTQPRSTVHPANQQISIDLTGFSDDNDNYDDDDDDDDEFGDSDLDDDAFAQAELSATQAAHQASGAVASSSRAIQRYLVKQVIEGQYTNEKGKVMSEKILLVEDEAGQRTRTIALRQSWFDTHCTPGSYVHVVGGTFSAAGHVTIDDVNNLLIVHPDHLISATVVADSFECIRRAVLQDRVKATSSANEYNVYGNILHEIFQEALKANRWDPEWLDQLAETTLDKFLEKLFEIGHDGTGKALEHLRSKMPELRSWAGSFVKAKPGPDALADDRNGKKVRMSVTKLLDVEEHVWSPTYGLKGNIDATVQAVMEDEYGTRSLTVPFEVKTGKNTSNASHRAQTALYTLLLSDRYDIDVVYGILYYMETSAISRVPAIRNELRHMVMQRNELASYVRERLQLPPMLQNPHKCGRCYAKTQCFLYHKLAEGGTAETAGVKEKFDELVGKLQPVHQVFFKKWDDLLTKEESEMMKFRRELWTMLSKEREKLGRCFSEVVVEPGSSRMHEEMAKINRYSYTFVKKETLPGFSFTESQITVGEPIVISSEQGHFALANGYVTKVSSRRISVAVDRRLHNARRKLRGFDTQKNQSFVGIMNVSGEGHEREDPGDVPVYRLDKDEFSNGMSTVRNNLLSIMDDNVYRSSEIRALVVENKAPTFKPVPSKYQLPPGELNPDQRAAIDKVMSAQDYALVLGMPGTGKTTTIAQIIRALVARGRSVLLTSYTHTAVDNILLKLRSPAGQKQDISIMRLGTISKIHPEVQDFASLAATPRHSLEEIQNAYMTPQVVATTCLGVSHFLFQKRVFDYCIVDEASQITLPVCLGPIRMARTFVLVGDHNQLPPLVQNKDAQEGGLDVSLFKLLSDSHPEAVVELGRQYRMCEDIMLLSNTLIYGGKLQCGAPAVAKRTLALPNFPRRLSRFHRDQSRPGDVTSAHGNSSSDYTSITQCKGVDSSSCWLAEILQPSRKVVFADTDTLLPTPPRDTASGSRIINATEASLTIQLVFSLLSAGVPATEIGVITFYRSQLALLRQTAKAYAAGLDYGFASNGGIGNSSSSRDAAAAANNISAWQSVEMHTCDKFQGRDKEVVIVSCVRSNETGNIGELLKDWRRINVAVTRAKSKLVMLGSASTLKSDALLDKLLNLLDRQGWVFKFPGHAEGDHAFEVGATGWSGGVATGVDITPRKESRVGNDSLQNKSPSQKRRKALTQRKGMDNFLITEEAMPTASGKENRNSDVDIDIENLGSVNKKRGDGPSQQKNKLHNKEKQTGLQESHHHQREPQKQRQMKPFKVPHKVGKTTGSKAVEDKIRKLGKSGVVLQDIVNDALGDGVVELD</sequence>
<evidence type="ECO:0000256" key="9">
    <source>
        <dbReference type="ARBA" id="ARBA00022722"/>
    </source>
</evidence>
<evidence type="ECO:0000256" key="11">
    <source>
        <dbReference type="ARBA" id="ARBA00022741"/>
    </source>
</evidence>
<evidence type="ECO:0000256" key="13">
    <source>
        <dbReference type="ARBA" id="ARBA00022763"/>
    </source>
</evidence>
<evidence type="ECO:0000256" key="10">
    <source>
        <dbReference type="ARBA" id="ARBA00022723"/>
    </source>
</evidence>
<feature type="compositionally biased region" description="Basic and acidic residues" evidence="26">
    <location>
        <begin position="400"/>
        <end position="409"/>
    </location>
</feature>
<feature type="compositionally biased region" description="Low complexity" evidence="26">
    <location>
        <begin position="461"/>
        <end position="478"/>
    </location>
</feature>
<dbReference type="CDD" id="cd18808">
    <property type="entry name" value="SF1_C_Upf1"/>
    <property type="match status" value="1"/>
</dbReference>
<feature type="compositionally biased region" description="Polar residues" evidence="26">
    <location>
        <begin position="20"/>
        <end position="55"/>
    </location>
</feature>
<feature type="compositionally biased region" description="Basic and acidic residues" evidence="26">
    <location>
        <begin position="129"/>
        <end position="141"/>
    </location>
</feature>
<dbReference type="InterPro" id="IPR014808">
    <property type="entry name" value="DNA_replication_fac_Dna2_N"/>
</dbReference>
<evidence type="ECO:0000256" key="8">
    <source>
        <dbReference type="ARBA" id="ARBA00022705"/>
    </source>
</evidence>
<evidence type="ECO:0000256" key="18">
    <source>
        <dbReference type="ARBA" id="ARBA00023014"/>
    </source>
</evidence>
<keyword evidence="21" id="KW-0234">DNA repair</keyword>
<dbReference type="Pfam" id="PF13086">
    <property type="entry name" value="AAA_11"/>
    <property type="match status" value="2"/>
</dbReference>
<dbReference type="Pfam" id="PF21123">
    <property type="entry name" value="Dna2_Rift"/>
    <property type="match status" value="1"/>
</dbReference>
<dbReference type="PANTHER" id="PTHR10887">
    <property type="entry name" value="DNA2/NAM7 HELICASE FAMILY"/>
    <property type="match status" value="1"/>
</dbReference>
<feature type="domain" description="DNA2 rift barrel" evidence="30">
    <location>
        <begin position="974"/>
        <end position="1067"/>
    </location>
</feature>
<evidence type="ECO:0000256" key="12">
    <source>
        <dbReference type="ARBA" id="ARBA00022759"/>
    </source>
</evidence>
<keyword evidence="15" id="KW-0347">Helicase</keyword>
<comment type="catalytic activity">
    <reaction evidence="25">
        <text>ATP + H2O = ADP + phosphate + H(+)</text>
        <dbReference type="Rhea" id="RHEA:13065"/>
        <dbReference type="ChEBI" id="CHEBI:15377"/>
        <dbReference type="ChEBI" id="CHEBI:15378"/>
        <dbReference type="ChEBI" id="CHEBI:30616"/>
        <dbReference type="ChEBI" id="CHEBI:43474"/>
        <dbReference type="ChEBI" id="CHEBI:456216"/>
        <dbReference type="EC" id="3.6.4.12"/>
    </reaction>
</comment>
<feature type="compositionally biased region" description="Polar residues" evidence="26">
    <location>
        <begin position="479"/>
        <end position="511"/>
    </location>
</feature>
<dbReference type="Proteomes" id="UP001562354">
    <property type="component" value="Unassembled WGS sequence"/>
</dbReference>
<feature type="region of interest" description="Disordered" evidence="26">
    <location>
        <begin position="452"/>
        <end position="538"/>
    </location>
</feature>